<dbReference type="GeneID" id="91105997"/>
<name>A0AAX4KRK6_9TREE</name>
<organism evidence="2 3">
    <name type="scientific">Kwoniella europaea PYCC6329</name>
    <dbReference type="NCBI Taxonomy" id="1423913"/>
    <lineage>
        <taxon>Eukaryota</taxon>
        <taxon>Fungi</taxon>
        <taxon>Dikarya</taxon>
        <taxon>Basidiomycota</taxon>
        <taxon>Agaricomycotina</taxon>
        <taxon>Tremellomycetes</taxon>
        <taxon>Tremellales</taxon>
        <taxon>Cryptococcaceae</taxon>
        <taxon>Kwoniella</taxon>
    </lineage>
</organism>
<feature type="region of interest" description="Disordered" evidence="1">
    <location>
        <begin position="95"/>
        <end position="114"/>
    </location>
</feature>
<evidence type="ECO:0000256" key="1">
    <source>
        <dbReference type="SAM" id="MobiDB-lite"/>
    </source>
</evidence>
<dbReference type="AlphaFoldDB" id="A0AAX4KRK6"/>
<sequence>MSNSISTTSATAESTVKVHRYHGYGDIEIKSNDGVILRDDSWRLAKASQVFANMLEIASPVTSETLVSSKRRLNDSSTPINIDYTSEVISHFLDLADQTDPAPPPSTYENSKLL</sequence>
<dbReference type="EMBL" id="CP144090">
    <property type="protein sequence ID" value="WWD09076.1"/>
    <property type="molecule type" value="Genomic_DNA"/>
</dbReference>
<protein>
    <recommendedName>
        <fullName evidence="4">BTB domain-containing protein</fullName>
    </recommendedName>
</protein>
<dbReference type="KEGG" id="ker:91105997"/>
<dbReference type="Proteomes" id="UP001358614">
    <property type="component" value="Chromosome 2"/>
</dbReference>
<proteinExistence type="predicted"/>
<accession>A0AAX4KRK6</accession>
<dbReference type="RefSeq" id="XP_066087043.1">
    <property type="nucleotide sequence ID" value="XM_066230946.1"/>
</dbReference>
<reference evidence="2 3" key="1">
    <citation type="submission" date="2024-01" db="EMBL/GenBank/DDBJ databases">
        <title>Comparative genomics of Cryptococcus and Kwoniella reveals pathogenesis evolution and contrasting modes of karyotype evolution via chromosome fusion or intercentromeric recombination.</title>
        <authorList>
            <person name="Coelho M.A."/>
            <person name="David-Palma M."/>
            <person name="Shea T."/>
            <person name="Bowers K."/>
            <person name="McGinley-Smith S."/>
            <person name="Mohammad A.W."/>
            <person name="Gnirke A."/>
            <person name="Yurkov A.M."/>
            <person name="Nowrousian M."/>
            <person name="Sun S."/>
            <person name="Cuomo C.A."/>
            <person name="Heitman J."/>
        </authorList>
    </citation>
    <scope>NUCLEOTIDE SEQUENCE [LARGE SCALE GENOMIC DNA]</scope>
    <source>
        <strain evidence="2 3">PYCC6329</strain>
    </source>
</reference>
<gene>
    <name evidence="2" type="ORF">V865_007196</name>
</gene>
<keyword evidence="3" id="KW-1185">Reference proteome</keyword>
<evidence type="ECO:0000313" key="2">
    <source>
        <dbReference type="EMBL" id="WWD09076.1"/>
    </source>
</evidence>
<evidence type="ECO:0000313" key="3">
    <source>
        <dbReference type="Proteomes" id="UP001358614"/>
    </source>
</evidence>
<evidence type="ECO:0008006" key="4">
    <source>
        <dbReference type="Google" id="ProtNLM"/>
    </source>
</evidence>